<dbReference type="Pfam" id="PF01156">
    <property type="entry name" value="IU_nuc_hydro"/>
    <property type="match status" value="1"/>
</dbReference>
<keyword evidence="2" id="KW-0326">Glycosidase</keyword>
<dbReference type="EC" id="3.2.2.1" evidence="2"/>
<dbReference type="OrthoDB" id="9797882at2"/>
<reference evidence="4" key="3">
    <citation type="submission" date="2015-08" db="EMBL/GenBank/DDBJ databases">
        <title>Draft Genome Sequence of a Heterotrophic Facultative Anaerobic Bacterium Ardenticatena maritima Strain 110S.</title>
        <authorList>
            <person name="Kawaichi S."/>
            <person name="Yoshida T."/>
            <person name="Sako Y."/>
            <person name="Nakamura R."/>
        </authorList>
    </citation>
    <scope>NUCLEOTIDE SEQUENCE [LARGE SCALE GENOMIC DNA]</scope>
    <source>
        <strain evidence="4">110S</strain>
    </source>
</reference>
<reference evidence="2 4" key="1">
    <citation type="journal article" date="2015" name="Genome Announc.">
        <title>Draft Genome Sequence of a Heterotrophic Facultative Anaerobic Thermophilic Bacterium, Ardenticatena maritima Strain 110ST.</title>
        <authorList>
            <person name="Kawaichi S."/>
            <person name="Yoshida T."/>
            <person name="Sako Y."/>
            <person name="Nakamura R."/>
        </authorList>
    </citation>
    <scope>NUCLEOTIDE SEQUENCE [LARGE SCALE GENOMIC DNA]</scope>
    <source>
        <strain evidence="2 4">110S</strain>
    </source>
</reference>
<gene>
    <name evidence="2" type="primary">iunH</name>
    <name evidence="2" type="ORF">ARMA_1180</name>
    <name evidence="3" type="ORF">SE16_08795</name>
</gene>
<dbReference type="SUPFAM" id="SSF53590">
    <property type="entry name" value="Nucleoside hydrolase"/>
    <property type="match status" value="1"/>
</dbReference>
<dbReference type="PANTHER" id="PTHR46190:SF1">
    <property type="entry name" value="SI:CH211-201H21.5"/>
    <property type="match status" value="1"/>
</dbReference>
<proteinExistence type="predicted"/>
<feature type="domain" description="Inosine/uridine-preferring nucleoside hydrolase" evidence="1">
    <location>
        <begin position="5"/>
        <end position="294"/>
    </location>
</feature>
<dbReference type="InterPro" id="IPR001910">
    <property type="entry name" value="Inosine/uridine_hydrolase_dom"/>
</dbReference>
<dbReference type="RefSeq" id="WP_054492665.1">
    <property type="nucleotide sequence ID" value="NZ_BBZA01000078.1"/>
</dbReference>
<evidence type="ECO:0000313" key="3">
    <source>
        <dbReference type="EMBL" id="KPL87694.1"/>
    </source>
</evidence>
<reference evidence="3 5" key="2">
    <citation type="submission" date="2015-07" db="EMBL/GenBank/DDBJ databases">
        <title>Whole genome sequence of Ardenticatena maritima DSM 23922.</title>
        <authorList>
            <person name="Hemp J."/>
            <person name="Ward L.M."/>
            <person name="Pace L.A."/>
            <person name="Fischer W.W."/>
        </authorList>
    </citation>
    <scope>NUCLEOTIDE SEQUENCE [LARGE SCALE GENOMIC DNA]</scope>
    <source>
        <strain evidence="3 5">110S</strain>
    </source>
</reference>
<dbReference type="EMBL" id="LGKN01000005">
    <property type="protein sequence ID" value="KPL87694.1"/>
    <property type="molecule type" value="Genomic_DNA"/>
</dbReference>
<dbReference type="GO" id="GO:0008477">
    <property type="term" value="F:purine nucleosidase activity"/>
    <property type="evidence" value="ECO:0007669"/>
    <property type="project" value="UniProtKB-EC"/>
</dbReference>
<evidence type="ECO:0000313" key="5">
    <source>
        <dbReference type="Proteomes" id="UP000050502"/>
    </source>
</evidence>
<keyword evidence="2" id="KW-0378">Hydrolase</keyword>
<dbReference type="InParanoid" id="A0A0M9UCD7"/>
<organism evidence="2 4">
    <name type="scientific">Ardenticatena maritima</name>
    <dbReference type="NCBI Taxonomy" id="872965"/>
    <lineage>
        <taxon>Bacteria</taxon>
        <taxon>Bacillati</taxon>
        <taxon>Chloroflexota</taxon>
        <taxon>Ardenticatenia</taxon>
        <taxon>Ardenticatenales</taxon>
        <taxon>Ardenticatenaceae</taxon>
        <taxon>Ardenticatena</taxon>
    </lineage>
</organism>
<comment type="caution">
    <text evidence="2">The sequence shown here is derived from an EMBL/GenBank/DDBJ whole genome shotgun (WGS) entry which is preliminary data.</text>
</comment>
<dbReference type="InterPro" id="IPR052775">
    <property type="entry name" value="IUN_hydrolase"/>
</dbReference>
<sequence length="310" mass="32781">MRPLFVDTDVGVDDAIALLMLLHAPDIALVGIGGVQGNCPLDAVMRNIAIVLNVADAPQIPVYRGAATPLMGVSLPFDLVHGDDGLGGVAHRYPAAPIAPSALPAAMALVETARAMPGDLDVLALGPLTNIALAMRLDPDLPRLVRRFIIMGGALTAQGNVTPVAEFNIWADAEAAKIVLESEARITLVTWEATLAHTVPWERWHAMLAHETPTARFVRAISAPLAARCRTEWGYTGMPLPDPLAAAVVLRPEAVQRAATCCVAVETAGLARGLTVPQAGAPDAANVFNIEAFDTATWHTLLERTFTHES</sequence>
<evidence type="ECO:0000259" key="1">
    <source>
        <dbReference type="Pfam" id="PF01156"/>
    </source>
</evidence>
<name>A0A0M9UCD7_9CHLR</name>
<dbReference type="STRING" id="872965.SE16_08795"/>
<dbReference type="Gene3D" id="3.90.245.10">
    <property type="entry name" value="Ribonucleoside hydrolase-like"/>
    <property type="match status" value="1"/>
</dbReference>
<evidence type="ECO:0000313" key="4">
    <source>
        <dbReference type="Proteomes" id="UP000037784"/>
    </source>
</evidence>
<dbReference type="EMBL" id="BBZA01000078">
    <property type="protein sequence ID" value="GAP62757.1"/>
    <property type="molecule type" value="Genomic_DNA"/>
</dbReference>
<accession>A0A0M9UCD7</accession>
<dbReference type="Proteomes" id="UP000037784">
    <property type="component" value="Unassembled WGS sequence"/>
</dbReference>
<dbReference type="Proteomes" id="UP000050502">
    <property type="component" value="Unassembled WGS sequence"/>
</dbReference>
<dbReference type="PANTHER" id="PTHR46190">
    <property type="entry name" value="SI:CH211-201H21.5-RELATED"/>
    <property type="match status" value="1"/>
</dbReference>
<dbReference type="AlphaFoldDB" id="A0A0M9UCD7"/>
<keyword evidence="4" id="KW-1185">Reference proteome</keyword>
<dbReference type="InterPro" id="IPR036452">
    <property type="entry name" value="Ribo_hydro-like"/>
</dbReference>
<evidence type="ECO:0000313" key="2">
    <source>
        <dbReference type="EMBL" id="GAP62757.1"/>
    </source>
</evidence>
<protein>
    <submittedName>
        <fullName evidence="2">Purine nucleosidase</fullName>
        <ecNumber evidence="2">3.2.2.1</ecNumber>
    </submittedName>
</protein>